<protein>
    <recommendedName>
        <fullName evidence="4">Clip domain-containing protein</fullName>
    </recommendedName>
</protein>
<organism evidence="2">
    <name type="scientific">Oppiella nova</name>
    <dbReference type="NCBI Taxonomy" id="334625"/>
    <lineage>
        <taxon>Eukaryota</taxon>
        <taxon>Metazoa</taxon>
        <taxon>Ecdysozoa</taxon>
        <taxon>Arthropoda</taxon>
        <taxon>Chelicerata</taxon>
        <taxon>Arachnida</taxon>
        <taxon>Acari</taxon>
        <taxon>Acariformes</taxon>
        <taxon>Sarcoptiformes</taxon>
        <taxon>Oribatida</taxon>
        <taxon>Brachypylina</taxon>
        <taxon>Oppioidea</taxon>
        <taxon>Oppiidae</taxon>
        <taxon>Oppiella</taxon>
    </lineage>
</organism>
<feature type="region of interest" description="Disordered" evidence="1">
    <location>
        <begin position="46"/>
        <end position="87"/>
    </location>
</feature>
<proteinExistence type="predicted"/>
<evidence type="ECO:0008006" key="4">
    <source>
        <dbReference type="Google" id="ProtNLM"/>
    </source>
</evidence>
<dbReference type="Proteomes" id="UP000728032">
    <property type="component" value="Unassembled WGS sequence"/>
</dbReference>
<reference evidence="2" key="1">
    <citation type="submission" date="2020-11" db="EMBL/GenBank/DDBJ databases">
        <authorList>
            <person name="Tran Van P."/>
        </authorList>
    </citation>
    <scope>NUCLEOTIDE SEQUENCE</scope>
</reference>
<dbReference type="EMBL" id="CAJPVJ010057637">
    <property type="protein sequence ID" value="CAG2183845.1"/>
    <property type="molecule type" value="Genomic_DNA"/>
</dbReference>
<accession>A0A7R9MV78</accession>
<feature type="non-terminal residue" evidence="2">
    <location>
        <position position="115"/>
    </location>
</feature>
<name>A0A7R9MV78_9ACAR</name>
<evidence type="ECO:0000256" key="1">
    <source>
        <dbReference type="SAM" id="MobiDB-lite"/>
    </source>
</evidence>
<evidence type="ECO:0000313" key="2">
    <source>
        <dbReference type="EMBL" id="CAD7667721.1"/>
    </source>
</evidence>
<dbReference type="AlphaFoldDB" id="A0A7R9MV78"/>
<feature type="non-terminal residue" evidence="2">
    <location>
        <position position="1"/>
    </location>
</feature>
<gene>
    <name evidence="2" type="ORF">ONB1V03_LOCUS23265</name>
</gene>
<keyword evidence="3" id="KW-1185">Reference proteome</keyword>
<evidence type="ECO:0000313" key="3">
    <source>
        <dbReference type="Proteomes" id="UP000728032"/>
    </source>
</evidence>
<dbReference type="OrthoDB" id="5918597at2759"/>
<sequence>SCHFVQHCPIPDVIRSFDKFLSYVCFIHNRYVGICCPDDYLDAEDPGGPQEALVPTRRPHKQTDKPVVRPTNRPRIPSSDNGSDGSDYINDICGLSENTRIIGGAVADPKDWIWM</sequence>
<dbReference type="EMBL" id="OC972462">
    <property type="protein sequence ID" value="CAD7667721.1"/>
    <property type="molecule type" value="Genomic_DNA"/>
</dbReference>